<dbReference type="EMBL" id="CACSLK010034598">
    <property type="protein sequence ID" value="CAA0842409.1"/>
    <property type="molecule type" value="Genomic_DNA"/>
</dbReference>
<organism evidence="3 4">
    <name type="scientific">Striga hermonthica</name>
    <name type="common">Purple witchweed</name>
    <name type="synonym">Buchnera hermonthica</name>
    <dbReference type="NCBI Taxonomy" id="68872"/>
    <lineage>
        <taxon>Eukaryota</taxon>
        <taxon>Viridiplantae</taxon>
        <taxon>Streptophyta</taxon>
        <taxon>Embryophyta</taxon>
        <taxon>Tracheophyta</taxon>
        <taxon>Spermatophyta</taxon>
        <taxon>Magnoliopsida</taxon>
        <taxon>eudicotyledons</taxon>
        <taxon>Gunneridae</taxon>
        <taxon>Pentapetalae</taxon>
        <taxon>asterids</taxon>
        <taxon>lamiids</taxon>
        <taxon>Lamiales</taxon>
        <taxon>Orobanchaceae</taxon>
        <taxon>Buchnereae</taxon>
        <taxon>Striga</taxon>
    </lineage>
</organism>
<dbReference type="AlphaFoldDB" id="A0A9N7RS61"/>
<reference evidence="3" key="1">
    <citation type="submission" date="2019-12" db="EMBL/GenBank/DDBJ databases">
        <authorList>
            <person name="Scholes J."/>
        </authorList>
    </citation>
    <scope>NUCLEOTIDE SEQUENCE</scope>
</reference>
<evidence type="ECO:0000256" key="2">
    <source>
        <dbReference type="SAM" id="SignalP"/>
    </source>
</evidence>
<dbReference type="OrthoDB" id="1922814at2759"/>
<dbReference type="Proteomes" id="UP001153555">
    <property type="component" value="Unassembled WGS sequence"/>
</dbReference>
<dbReference type="InterPro" id="IPR040283">
    <property type="entry name" value="DDB_G0292058-like"/>
</dbReference>
<keyword evidence="4" id="KW-1185">Reference proteome</keyword>
<dbReference type="PANTHER" id="PTHR31414">
    <property type="entry name" value="TRANSMEMBRANE PROTEIN DDB_G0292058"/>
    <property type="match status" value="1"/>
</dbReference>
<feature type="chain" id="PRO_5040220928" description="Transmembrane protein" evidence="2">
    <location>
        <begin position="33"/>
        <end position="510"/>
    </location>
</feature>
<dbReference type="PANTHER" id="PTHR31414:SF18">
    <property type="entry name" value="TRANSMEMBRANE PROTEIN-RELATED"/>
    <property type="match status" value="1"/>
</dbReference>
<feature type="signal peptide" evidence="2">
    <location>
        <begin position="1"/>
        <end position="32"/>
    </location>
</feature>
<evidence type="ECO:0008006" key="5">
    <source>
        <dbReference type="Google" id="ProtNLM"/>
    </source>
</evidence>
<keyword evidence="1" id="KW-1133">Transmembrane helix</keyword>
<accession>A0A9N7RS61</accession>
<feature type="transmembrane region" description="Helical" evidence="1">
    <location>
        <begin position="231"/>
        <end position="251"/>
    </location>
</feature>
<keyword evidence="1" id="KW-0472">Membrane</keyword>
<dbReference type="GO" id="GO:0016020">
    <property type="term" value="C:membrane"/>
    <property type="evidence" value="ECO:0007669"/>
    <property type="project" value="TreeGrafter"/>
</dbReference>
<keyword evidence="2" id="KW-0732">Signal</keyword>
<feature type="transmembrane region" description="Helical" evidence="1">
    <location>
        <begin position="123"/>
        <end position="142"/>
    </location>
</feature>
<gene>
    <name evidence="3" type="ORF">SHERM_08271</name>
</gene>
<feature type="transmembrane region" description="Helical" evidence="1">
    <location>
        <begin position="258"/>
        <end position="281"/>
    </location>
</feature>
<name>A0A9N7RS61_STRHE</name>
<protein>
    <recommendedName>
        <fullName evidence="5">Transmembrane protein</fullName>
    </recommendedName>
</protein>
<keyword evidence="1" id="KW-0812">Transmembrane</keyword>
<comment type="caution">
    <text evidence="3">The sequence shown here is derived from an EMBL/GenBank/DDBJ whole genome shotgun (WGS) entry which is preliminary data.</text>
</comment>
<feature type="transmembrane region" description="Helical" evidence="1">
    <location>
        <begin position="79"/>
        <end position="102"/>
    </location>
</feature>
<evidence type="ECO:0000313" key="3">
    <source>
        <dbReference type="EMBL" id="CAA0842409.1"/>
    </source>
</evidence>
<evidence type="ECO:0000313" key="4">
    <source>
        <dbReference type="Proteomes" id="UP001153555"/>
    </source>
</evidence>
<evidence type="ECO:0000256" key="1">
    <source>
        <dbReference type="SAM" id="Phobius"/>
    </source>
</evidence>
<sequence length="510" mass="55689">MMDSTVGSSSFGRHLIFVISMAVALTASRASAQMSNGSLHLDNTVRVDPLDNLRKYREGYDVTNEHYWSSTVFTGVSGYAISVAWLVCGLGYGVYLLVRISFKKNRKPKKIVPCRKNCRLQPLVVAVVFTVLAILGVGLVLGGNAKFHSRAKTVIDIIIDTADEASDTIRNTTQAMKDMNTTLGNANGTESSDSRATRFLTRTSRALDDQAANISRHASKNRRLINRGLNIVYIITTVTISLTLVSVISLLGEFQDFIQLIALCWTLAVLCWLFFGIYLFLQNFANDTCTAFESFQQNPYNNSLSSILPCDELLSARSVLDDVSSGIFDLVNEVNNNISTSYGNIVQICNPFSPPPMYEYQPSNCPAESIRIGDIPRVLRLLTCPDTNGGTCNGGIVVPAGDFNRVEAYTTSVQRLLDVYPGMESLVECGTVRAAFAEILGSHCSRLRRYARMAWASLAFLSAVMVVLVLLWAAGAHHVRAQHPLGGSVKPHLVSGPEVGKDGSKHNADV</sequence>
<proteinExistence type="predicted"/>
<feature type="transmembrane region" description="Helical" evidence="1">
    <location>
        <begin position="453"/>
        <end position="474"/>
    </location>
</feature>